<organism evidence="3">
    <name type="scientific">Solanum chilense</name>
    <name type="common">Tomato</name>
    <name type="synonym">Lycopersicon chilense</name>
    <dbReference type="NCBI Taxonomy" id="4083"/>
    <lineage>
        <taxon>Eukaryota</taxon>
        <taxon>Viridiplantae</taxon>
        <taxon>Streptophyta</taxon>
        <taxon>Embryophyta</taxon>
        <taxon>Tracheophyta</taxon>
        <taxon>Spermatophyta</taxon>
        <taxon>Magnoliopsida</taxon>
        <taxon>eudicotyledons</taxon>
        <taxon>Gunneridae</taxon>
        <taxon>Pentapetalae</taxon>
        <taxon>asterids</taxon>
        <taxon>lamiids</taxon>
        <taxon>Solanales</taxon>
        <taxon>Solanaceae</taxon>
        <taxon>Solanoideae</taxon>
        <taxon>Solaneae</taxon>
        <taxon>Solanum</taxon>
        <taxon>Solanum subgen. Lycopersicon</taxon>
    </lineage>
</organism>
<proteinExistence type="predicted"/>
<sequence>MDKCKNIQMQLTEVELQRKIERITREIQEAKEEGLKVDMDTAIYKAATVMLDEDLASLMKIKIDVEKETEDLREKLDMLRLKVQEREARIESETAILLAELREMGEKYPVYEQGANSDPDNARPEATEEDEDEEIFYKPPLLGRLKGGDQCCNKKIND</sequence>
<protein>
    <submittedName>
        <fullName evidence="3">Uncharacterized protein</fullName>
    </submittedName>
</protein>
<dbReference type="AlphaFoldDB" id="A0A6N2BSC1"/>
<name>A0A6N2BSC1_SOLCI</name>
<evidence type="ECO:0000256" key="2">
    <source>
        <dbReference type="SAM" id="MobiDB-lite"/>
    </source>
</evidence>
<feature type="coiled-coil region" evidence="1">
    <location>
        <begin position="62"/>
        <end position="89"/>
    </location>
</feature>
<reference evidence="3" key="1">
    <citation type="submission" date="2019-05" db="EMBL/GenBank/DDBJ databases">
        <title>The de novo reference genome and transcriptome assemblies of the wild tomato species Solanum chilense.</title>
        <authorList>
            <person name="Stam R."/>
            <person name="Nosenko T."/>
            <person name="Hoerger A.C."/>
            <person name="Stephan W."/>
            <person name="Seidel M.A."/>
            <person name="Kuhn J.M.M."/>
            <person name="Haberer G."/>
            <person name="Tellier A."/>
        </authorList>
    </citation>
    <scope>NUCLEOTIDE SEQUENCE</scope>
    <source>
        <tissue evidence="3">Mature leaves</tissue>
    </source>
</reference>
<dbReference type="EMBL" id="RXGB01001653">
    <property type="protein sequence ID" value="TMW98026.1"/>
    <property type="molecule type" value="Genomic_DNA"/>
</dbReference>
<accession>A0A6N2BSC1</accession>
<evidence type="ECO:0000256" key="1">
    <source>
        <dbReference type="SAM" id="Coils"/>
    </source>
</evidence>
<gene>
    <name evidence="3" type="ORF">EJD97_004609</name>
</gene>
<feature type="region of interest" description="Disordered" evidence="2">
    <location>
        <begin position="109"/>
        <end position="134"/>
    </location>
</feature>
<keyword evidence="1" id="KW-0175">Coiled coil</keyword>
<evidence type="ECO:0000313" key="3">
    <source>
        <dbReference type="EMBL" id="TMW98026.1"/>
    </source>
</evidence>
<comment type="caution">
    <text evidence="3">The sequence shown here is derived from an EMBL/GenBank/DDBJ whole genome shotgun (WGS) entry which is preliminary data.</text>
</comment>